<keyword evidence="4" id="KW-1185">Reference proteome</keyword>
<dbReference type="EMBL" id="JBBNAG010000013">
    <property type="protein sequence ID" value="KAK9083927.1"/>
    <property type="molecule type" value="Genomic_DNA"/>
</dbReference>
<proteinExistence type="predicted"/>
<evidence type="ECO:0000313" key="4">
    <source>
        <dbReference type="Proteomes" id="UP001419268"/>
    </source>
</evidence>
<keyword evidence="2" id="KW-1133">Transmembrane helix</keyword>
<protein>
    <submittedName>
        <fullName evidence="3">Uncharacterized protein</fullName>
    </submittedName>
</protein>
<keyword evidence="2" id="KW-0472">Membrane</keyword>
<keyword evidence="2" id="KW-0812">Transmembrane</keyword>
<evidence type="ECO:0000256" key="1">
    <source>
        <dbReference type="SAM" id="MobiDB-lite"/>
    </source>
</evidence>
<accession>A0AAP0E401</accession>
<gene>
    <name evidence="3" type="ORF">Scep_030398</name>
</gene>
<name>A0AAP0E401_9MAGN</name>
<feature type="region of interest" description="Disordered" evidence="1">
    <location>
        <begin position="108"/>
        <end position="129"/>
    </location>
</feature>
<dbReference type="AlphaFoldDB" id="A0AAP0E401"/>
<dbReference type="Proteomes" id="UP001419268">
    <property type="component" value="Unassembled WGS sequence"/>
</dbReference>
<feature type="transmembrane region" description="Helical" evidence="2">
    <location>
        <begin position="17"/>
        <end position="33"/>
    </location>
</feature>
<evidence type="ECO:0000256" key="2">
    <source>
        <dbReference type="SAM" id="Phobius"/>
    </source>
</evidence>
<evidence type="ECO:0000313" key="3">
    <source>
        <dbReference type="EMBL" id="KAK9083927.1"/>
    </source>
</evidence>
<sequence>MGAYTASDPPSLSSSSLRLHFVVVVLTLLLPLLRRPLRSIVVLFPGRHPRASSPVVPHLADPSPTLTLTPLPQASVASSLGRSSRAMPHPVASRSLHLLAPLLPGSASSSVVLSPTPHPHASAPGRLAP</sequence>
<reference evidence="3 4" key="1">
    <citation type="submission" date="2024-01" db="EMBL/GenBank/DDBJ databases">
        <title>Genome assemblies of Stephania.</title>
        <authorList>
            <person name="Yang L."/>
        </authorList>
    </citation>
    <scope>NUCLEOTIDE SEQUENCE [LARGE SCALE GENOMIC DNA]</scope>
    <source>
        <strain evidence="3">JXDWG</strain>
        <tissue evidence="3">Leaf</tissue>
    </source>
</reference>
<organism evidence="3 4">
    <name type="scientific">Stephania cephalantha</name>
    <dbReference type="NCBI Taxonomy" id="152367"/>
    <lineage>
        <taxon>Eukaryota</taxon>
        <taxon>Viridiplantae</taxon>
        <taxon>Streptophyta</taxon>
        <taxon>Embryophyta</taxon>
        <taxon>Tracheophyta</taxon>
        <taxon>Spermatophyta</taxon>
        <taxon>Magnoliopsida</taxon>
        <taxon>Ranunculales</taxon>
        <taxon>Menispermaceae</taxon>
        <taxon>Menispermoideae</taxon>
        <taxon>Cissampelideae</taxon>
        <taxon>Stephania</taxon>
    </lineage>
</organism>
<comment type="caution">
    <text evidence="3">The sequence shown here is derived from an EMBL/GenBank/DDBJ whole genome shotgun (WGS) entry which is preliminary data.</text>
</comment>